<reference evidence="7" key="3">
    <citation type="submission" date="2025-09" db="UniProtKB">
        <authorList>
            <consortium name="Ensembl"/>
        </authorList>
    </citation>
    <scope>IDENTIFICATION</scope>
</reference>
<reference evidence="7" key="2">
    <citation type="submission" date="2025-08" db="UniProtKB">
        <authorList>
            <consortium name="Ensembl"/>
        </authorList>
    </citation>
    <scope>IDENTIFICATION</scope>
</reference>
<gene>
    <name evidence="7" type="primary">cep135</name>
</gene>
<keyword evidence="8" id="KW-1185">Reference proteome</keyword>
<evidence type="ECO:0000256" key="2">
    <source>
        <dbReference type="ARBA" id="ARBA00022490"/>
    </source>
</evidence>
<dbReference type="Gene3D" id="1.10.287.1490">
    <property type="match status" value="1"/>
</dbReference>
<feature type="compositionally biased region" description="Low complexity" evidence="6">
    <location>
        <begin position="1140"/>
        <end position="1159"/>
    </location>
</feature>
<dbReference type="Proteomes" id="UP000694680">
    <property type="component" value="Chromosome 4"/>
</dbReference>
<evidence type="ECO:0000313" key="8">
    <source>
        <dbReference type="Proteomes" id="UP000694680"/>
    </source>
</evidence>
<evidence type="ECO:0008006" key="9">
    <source>
        <dbReference type="Google" id="ProtNLM"/>
    </source>
</evidence>
<feature type="coiled-coil region" evidence="5">
    <location>
        <begin position="531"/>
        <end position="572"/>
    </location>
</feature>
<dbReference type="CDD" id="cd22292">
    <property type="entry name" value="cc_Cep135_MBD"/>
    <property type="match status" value="1"/>
</dbReference>
<evidence type="ECO:0000256" key="1">
    <source>
        <dbReference type="ARBA" id="ARBA00004114"/>
    </source>
</evidence>
<dbReference type="PANTHER" id="PTHR20544:SF1">
    <property type="entry name" value="CENTROSOMAL PROTEIN 135KDA"/>
    <property type="match status" value="1"/>
</dbReference>
<dbReference type="InterPro" id="IPR051877">
    <property type="entry name" value="Centriole_BasalBody_StrucProt"/>
</dbReference>
<evidence type="ECO:0000256" key="5">
    <source>
        <dbReference type="SAM" id="Coils"/>
    </source>
</evidence>
<keyword evidence="3" id="KW-0206">Cytoskeleton</keyword>
<feature type="coiled-coil region" evidence="5">
    <location>
        <begin position="361"/>
        <end position="444"/>
    </location>
</feature>
<feature type="region of interest" description="Disordered" evidence="6">
    <location>
        <begin position="731"/>
        <end position="751"/>
    </location>
</feature>
<evidence type="ECO:0000256" key="6">
    <source>
        <dbReference type="SAM" id="MobiDB-lite"/>
    </source>
</evidence>
<protein>
    <recommendedName>
        <fullName evidence="9">Centrosomal protein of 135 kDa</fullName>
    </recommendedName>
</protein>
<feature type="coiled-coil region" evidence="5">
    <location>
        <begin position="1093"/>
        <end position="1120"/>
    </location>
</feature>
<comment type="subcellular location">
    <subcellularLocation>
        <location evidence="1">Cytoplasm</location>
        <location evidence="1">Cytoskeleton</location>
        <location evidence="1">Microtubule organizing center</location>
        <location evidence="1">Centrosome</location>
        <location evidence="1">Centriole</location>
    </subcellularLocation>
</comment>
<evidence type="ECO:0000313" key="7">
    <source>
        <dbReference type="Ensembl" id="ENSGWIP00000023435.1"/>
    </source>
</evidence>
<dbReference type="AlphaFoldDB" id="A0A8C5ELH4"/>
<feature type="coiled-coil region" evidence="5">
    <location>
        <begin position="301"/>
        <end position="335"/>
    </location>
</feature>
<dbReference type="PANTHER" id="PTHR20544">
    <property type="entry name" value="CENTROSOMAL PROTEIN CEP135"/>
    <property type="match status" value="1"/>
</dbReference>
<feature type="region of interest" description="Disordered" evidence="6">
    <location>
        <begin position="1137"/>
        <end position="1187"/>
    </location>
</feature>
<organism evidence="7 8">
    <name type="scientific">Gouania willdenowi</name>
    <name type="common">Blunt-snouted clingfish</name>
    <name type="synonym">Lepadogaster willdenowi</name>
    <dbReference type="NCBI Taxonomy" id="441366"/>
    <lineage>
        <taxon>Eukaryota</taxon>
        <taxon>Metazoa</taxon>
        <taxon>Chordata</taxon>
        <taxon>Craniata</taxon>
        <taxon>Vertebrata</taxon>
        <taxon>Euteleostomi</taxon>
        <taxon>Actinopterygii</taxon>
        <taxon>Neopterygii</taxon>
        <taxon>Teleostei</taxon>
        <taxon>Neoteleostei</taxon>
        <taxon>Acanthomorphata</taxon>
        <taxon>Ovalentaria</taxon>
        <taxon>Blenniimorphae</taxon>
        <taxon>Blenniiformes</taxon>
        <taxon>Gobiesocoidei</taxon>
        <taxon>Gobiesocidae</taxon>
        <taxon>Gobiesocinae</taxon>
        <taxon>Gouania</taxon>
    </lineage>
</organism>
<feature type="coiled-coil region" evidence="5">
    <location>
        <begin position="624"/>
        <end position="651"/>
    </location>
</feature>
<feature type="compositionally biased region" description="Basic and acidic residues" evidence="6">
    <location>
        <begin position="1160"/>
        <end position="1187"/>
    </location>
</feature>
<accession>A0A8C5ELH4</accession>
<dbReference type="SUPFAM" id="SSF57997">
    <property type="entry name" value="Tropomyosin"/>
    <property type="match status" value="1"/>
</dbReference>
<feature type="compositionally biased region" description="Basic and acidic residues" evidence="6">
    <location>
        <begin position="731"/>
        <end position="742"/>
    </location>
</feature>
<reference evidence="7" key="1">
    <citation type="submission" date="2020-06" db="EMBL/GenBank/DDBJ databases">
        <authorList>
            <consortium name="Wellcome Sanger Institute Data Sharing"/>
        </authorList>
    </citation>
    <scope>NUCLEOTIDE SEQUENCE [LARGE SCALE GENOMIC DNA]</scope>
</reference>
<evidence type="ECO:0000256" key="4">
    <source>
        <dbReference type="ARBA" id="ARBA00038123"/>
    </source>
</evidence>
<sequence length="1187" mass="137467">MNSNAERKFISLRKRLDQLGYRQPLGIESLPLVEKLFSDLIHTTESLRNAKLSVGKTEKNSQNFDALLEPYKAENARVVKENNELHLELLKLREEKDRVTRELKSHVRKLDHQTSDLKFLNNQYVHKVRCLEKDSKAKAERIQQLQEKNMQAVVQTPGGKTHSIPFRRQRMQIADLVPPSSTSAYPVQQPDDPYLADLLLLADGRIHELQDDIVKVKLDLENAQDFIKHLQSQVKEREKEIERLNHALQGGRPHDVISLEAQNISNEKLISHLNLQARTHRVIEKKCFTGTCLLLCCAAQIEYLQETNRTLQQKVEALQQKKEDVSTEVANLSLKNLELCEELSHIDDLAKRIEMDKEHVLETADMELQEAKKEIQRQQKCIEDLEDIVTQLRQEQSEGQFDKDRLHDKLVELKGQNEKLEGLVNFLEDEKTRLQDKVEKMMVSDRELVLELEAMRIKHGVCGRERSPSRLDAFVKSLEEERDRYRREAELYKRAKGSAGLEQSPIQSRGRSPQSKGGVVQTELLHLIRERDHLKAALMDFEKQMENIESNVKALSSERDHFETLFKQAQEELQQGRGMDRSTEVLKLKEKLKRADVKLGQITADRDLLIEKLKVAQTSIYTGRDAEERSYVDLENNIKSLEQERVAMRSQLCLIKEKLEATEEELKARSAVMVVSAEEASQQRAESSALRSLQEQMEQSLSDAQHRLSMKMNELHNAYLQIEKLEQRLEELSRHSSKHNEEVATLQKSVSSLDKEKDALQDEIDQKTEKLVHVQEELSKKEKTLVDVRLTVQNMESSLAQLQGALNSREREISSLRRQLDVSQEEHAKFRREKDVAIRENRRLQDDLATMTRENQAVHGEMEEALHEKDELKMRVHAYISEVSRIERLMEAREQENRDLLERFKITHSVIEEREQKLQQAEDLNSSIRLELLSSDTERRHLRDSVNQREREIQQHTQALQAYEAQVSSLVRGMSRLEENLQQAQEEKASLLSDLASVRELCVKLDSGKELITRQLTSKSMDLERLTGELEDVRSEAELLKKQLASERLTVRNLETLLSTNRHKEFQTHLTASERESELKLLRDRLTLADSKTAEHTKEVSQLRSKVSQLQTEMDVLKRQLTTERFERERAVQEMRRQGLSFSSLQSSTSLSGSSSSHHVSPEHSILRTLDHSTEPSAEKSVSFKEQ</sequence>
<feature type="compositionally biased region" description="Polar residues" evidence="6">
    <location>
        <begin position="504"/>
        <end position="515"/>
    </location>
</feature>
<name>A0A8C5ELH4_GOUWI</name>
<feature type="coiled-coil region" evidence="5">
    <location>
        <begin position="220"/>
        <end position="247"/>
    </location>
</feature>
<feature type="region of interest" description="Disordered" evidence="6">
    <location>
        <begin position="494"/>
        <end position="518"/>
    </location>
</feature>
<evidence type="ECO:0000256" key="3">
    <source>
        <dbReference type="ARBA" id="ARBA00023212"/>
    </source>
</evidence>
<keyword evidence="2" id="KW-0963">Cytoplasm</keyword>
<dbReference type="Ensembl" id="ENSGWIT00000025670.1">
    <property type="protein sequence ID" value="ENSGWIP00000023435.1"/>
    <property type="gene ID" value="ENSGWIG00000012502.1"/>
</dbReference>
<comment type="similarity">
    <text evidence="4">Belongs to the CEP135/TSGA10 family.</text>
</comment>
<proteinExistence type="inferred from homology"/>
<dbReference type="GO" id="GO:0005814">
    <property type="term" value="C:centriole"/>
    <property type="evidence" value="ECO:0007669"/>
    <property type="project" value="UniProtKB-SubCell"/>
</dbReference>
<keyword evidence="5" id="KW-0175">Coiled coil</keyword>
<feature type="coiled-coil region" evidence="5">
    <location>
        <begin position="75"/>
        <end position="148"/>
    </location>
</feature>